<sequence>MLYEYDLDSFQSQSSYLKLRHPSLKTLHLYSLLIIRIYFRKVIEEELNSTLIYQIEDLKNITIEAREVFELSSSVLVTVNSAKSLYNSIQETGKNTLDAVQFWKDNKEIAEIETDIKKDFKKDLAASQEKLENLPDELALQSIDTVTSINNIQKELQTIKVAQMIISQ</sequence>
<accession>A0A365L7Z6</accession>
<organism evidence="1 2">
    <name type="scientific">Planococcus halotolerans</name>
    <dbReference type="NCBI Taxonomy" id="2233542"/>
    <lineage>
        <taxon>Bacteria</taxon>
        <taxon>Bacillati</taxon>
        <taxon>Bacillota</taxon>
        <taxon>Bacilli</taxon>
        <taxon>Bacillales</taxon>
        <taxon>Caryophanaceae</taxon>
        <taxon>Planococcus</taxon>
    </lineage>
</organism>
<dbReference type="RefSeq" id="WP_112222162.1">
    <property type="nucleotide sequence ID" value="NZ_CP196859.1"/>
</dbReference>
<gene>
    <name evidence="1" type="ORF">DP120_04395</name>
</gene>
<protein>
    <submittedName>
        <fullName evidence="1">Uncharacterized protein</fullName>
    </submittedName>
</protein>
<name>A0A365L7Z6_9BACL</name>
<comment type="caution">
    <text evidence="1">The sequence shown here is derived from an EMBL/GenBank/DDBJ whole genome shotgun (WGS) entry which is preliminary data.</text>
</comment>
<dbReference type="AlphaFoldDB" id="A0A365L7Z6"/>
<reference evidence="1 2" key="1">
    <citation type="submission" date="2018-06" db="EMBL/GenBank/DDBJ databases">
        <title>The draft genome sequences of strains SCU63 and S1.</title>
        <authorList>
            <person name="Gan L."/>
        </authorList>
    </citation>
    <scope>NUCLEOTIDE SEQUENCE [LARGE SCALE GENOMIC DNA]</scope>
    <source>
        <strain evidence="1 2">SCU63</strain>
    </source>
</reference>
<evidence type="ECO:0000313" key="2">
    <source>
        <dbReference type="Proteomes" id="UP000251002"/>
    </source>
</evidence>
<proteinExistence type="predicted"/>
<evidence type="ECO:0000313" key="1">
    <source>
        <dbReference type="EMBL" id="RAZ81520.1"/>
    </source>
</evidence>
<dbReference type="Proteomes" id="UP000251002">
    <property type="component" value="Unassembled WGS sequence"/>
</dbReference>
<keyword evidence="2" id="KW-1185">Reference proteome</keyword>
<dbReference type="EMBL" id="QLZR01000001">
    <property type="protein sequence ID" value="RAZ81520.1"/>
    <property type="molecule type" value="Genomic_DNA"/>
</dbReference>